<reference evidence="2" key="1">
    <citation type="submission" date="2019-08" db="EMBL/GenBank/DDBJ databases">
        <authorList>
            <person name="Liu F."/>
        </authorList>
    </citation>
    <scope>NUCLEOTIDE SEQUENCE [LARGE SCALE GENOMIC DNA]</scope>
    <source>
        <strain evidence="2">PA1801</strain>
        <tissue evidence="2">Leaf</tissue>
    </source>
</reference>
<proteinExistence type="predicted"/>
<dbReference type="PROSITE" id="PS51257">
    <property type="entry name" value="PROKAR_LIPOPROTEIN"/>
    <property type="match status" value="1"/>
</dbReference>
<dbReference type="EMBL" id="SMMG02000003">
    <property type="protein sequence ID" value="KAA3478750.1"/>
    <property type="molecule type" value="Genomic_DNA"/>
</dbReference>
<accession>A0A5B6WAY7</accession>
<dbReference type="AlphaFoldDB" id="A0A5B6WAY7"/>
<dbReference type="Proteomes" id="UP000325315">
    <property type="component" value="Unassembled WGS sequence"/>
</dbReference>
<evidence type="ECO:0000313" key="2">
    <source>
        <dbReference type="EMBL" id="KAA3478750.1"/>
    </source>
</evidence>
<evidence type="ECO:0000313" key="3">
    <source>
        <dbReference type="Proteomes" id="UP000325315"/>
    </source>
</evidence>
<keyword evidence="1" id="KW-0732">Signal</keyword>
<feature type="chain" id="PRO_5023012503" evidence="1">
    <location>
        <begin position="27"/>
        <end position="102"/>
    </location>
</feature>
<name>A0A5B6WAY7_9ROSI</name>
<feature type="signal peptide" evidence="1">
    <location>
        <begin position="1"/>
        <end position="26"/>
    </location>
</feature>
<dbReference type="OrthoDB" id="1855047at2759"/>
<protein>
    <submittedName>
        <fullName evidence="2">Keratin-associated protein 5-6</fullName>
    </submittedName>
</protein>
<keyword evidence="3" id="KW-1185">Reference proteome</keyword>
<evidence type="ECO:0000256" key="1">
    <source>
        <dbReference type="SAM" id="SignalP"/>
    </source>
</evidence>
<organism evidence="2 3">
    <name type="scientific">Gossypium australe</name>
    <dbReference type="NCBI Taxonomy" id="47621"/>
    <lineage>
        <taxon>Eukaryota</taxon>
        <taxon>Viridiplantae</taxon>
        <taxon>Streptophyta</taxon>
        <taxon>Embryophyta</taxon>
        <taxon>Tracheophyta</taxon>
        <taxon>Spermatophyta</taxon>
        <taxon>Magnoliopsida</taxon>
        <taxon>eudicotyledons</taxon>
        <taxon>Gunneridae</taxon>
        <taxon>Pentapetalae</taxon>
        <taxon>rosids</taxon>
        <taxon>malvids</taxon>
        <taxon>Malvales</taxon>
        <taxon>Malvaceae</taxon>
        <taxon>Malvoideae</taxon>
        <taxon>Gossypium</taxon>
    </lineage>
</organism>
<comment type="caution">
    <text evidence="2">The sequence shown here is derived from an EMBL/GenBank/DDBJ whole genome shotgun (WGS) entry which is preliminary data.</text>
</comment>
<sequence length="102" mass="10795">MEGKKLLNSALGLMLLVMMMVLSSMGSITAIACLSNGNGCKDCIVEQIRYGCPSCVPLIRCMARCLWGGAARSSCISRCDGGKPTLSDCKKCMSRCKCSCVA</sequence>
<gene>
    <name evidence="2" type="ORF">EPI10_019339</name>
</gene>